<dbReference type="EMBL" id="ML211543">
    <property type="protein sequence ID" value="TFK81918.1"/>
    <property type="molecule type" value="Genomic_DNA"/>
</dbReference>
<organism evidence="2 3">
    <name type="scientific">Polyporus arcularius HHB13444</name>
    <dbReference type="NCBI Taxonomy" id="1314778"/>
    <lineage>
        <taxon>Eukaryota</taxon>
        <taxon>Fungi</taxon>
        <taxon>Dikarya</taxon>
        <taxon>Basidiomycota</taxon>
        <taxon>Agaricomycotina</taxon>
        <taxon>Agaricomycetes</taxon>
        <taxon>Polyporales</taxon>
        <taxon>Polyporaceae</taxon>
        <taxon>Polyporus</taxon>
    </lineage>
</organism>
<evidence type="ECO:0000313" key="2">
    <source>
        <dbReference type="EMBL" id="TFK81918.1"/>
    </source>
</evidence>
<proteinExistence type="predicted"/>
<accession>A0A5C3NZX1</accession>
<gene>
    <name evidence="2" type="ORF">K466DRAFT_604105</name>
</gene>
<dbReference type="AlphaFoldDB" id="A0A5C3NZX1"/>
<reference evidence="2 3" key="1">
    <citation type="journal article" date="2019" name="Nat. Ecol. Evol.">
        <title>Megaphylogeny resolves global patterns of mushroom evolution.</title>
        <authorList>
            <person name="Varga T."/>
            <person name="Krizsan K."/>
            <person name="Foldi C."/>
            <person name="Dima B."/>
            <person name="Sanchez-Garcia M."/>
            <person name="Sanchez-Ramirez S."/>
            <person name="Szollosi G.J."/>
            <person name="Szarkandi J.G."/>
            <person name="Papp V."/>
            <person name="Albert L."/>
            <person name="Andreopoulos W."/>
            <person name="Angelini C."/>
            <person name="Antonin V."/>
            <person name="Barry K.W."/>
            <person name="Bougher N.L."/>
            <person name="Buchanan P."/>
            <person name="Buyck B."/>
            <person name="Bense V."/>
            <person name="Catcheside P."/>
            <person name="Chovatia M."/>
            <person name="Cooper J."/>
            <person name="Damon W."/>
            <person name="Desjardin D."/>
            <person name="Finy P."/>
            <person name="Geml J."/>
            <person name="Haridas S."/>
            <person name="Hughes K."/>
            <person name="Justo A."/>
            <person name="Karasinski D."/>
            <person name="Kautmanova I."/>
            <person name="Kiss B."/>
            <person name="Kocsube S."/>
            <person name="Kotiranta H."/>
            <person name="LaButti K.M."/>
            <person name="Lechner B.E."/>
            <person name="Liimatainen K."/>
            <person name="Lipzen A."/>
            <person name="Lukacs Z."/>
            <person name="Mihaltcheva S."/>
            <person name="Morgado L.N."/>
            <person name="Niskanen T."/>
            <person name="Noordeloos M.E."/>
            <person name="Ohm R.A."/>
            <person name="Ortiz-Santana B."/>
            <person name="Ovrebo C."/>
            <person name="Racz N."/>
            <person name="Riley R."/>
            <person name="Savchenko A."/>
            <person name="Shiryaev A."/>
            <person name="Soop K."/>
            <person name="Spirin V."/>
            <person name="Szebenyi C."/>
            <person name="Tomsovsky M."/>
            <person name="Tulloss R.E."/>
            <person name="Uehling J."/>
            <person name="Grigoriev I.V."/>
            <person name="Vagvolgyi C."/>
            <person name="Papp T."/>
            <person name="Martin F.M."/>
            <person name="Miettinen O."/>
            <person name="Hibbett D.S."/>
            <person name="Nagy L.G."/>
        </authorList>
    </citation>
    <scope>NUCLEOTIDE SEQUENCE [LARGE SCALE GENOMIC DNA]</scope>
    <source>
        <strain evidence="2 3">HHB13444</strain>
    </source>
</reference>
<protein>
    <submittedName>
        <fullName evidence="2">Uncharacterized protein</fullName>
    </submittedName>
</protein>
<evidence type="ECO:0000256" key="1">
    <source>
        <dbReference type="SAM" id="MobiDB-lite"/>
    </source>
</evidence>
<keyword evidence="3" id="KW-1185">Reference proteome</keyword>
<evidence type="ECO:0000313" key="3">
    <source>
        <dbReference type="Proteomes" id="UP000308197"/>
    </source>
</evidence>
<dbReference type="Proteomes" id="UP000308197">
    <property type="component" value="Unassembled WGS sequence"/>
</dbReference>
<feature type="region of interest" description="Disordered" evidence="1">
    <location>
        <begin position="91"/>
        <end position="112"/>
    </location>
</feature>
<sequence length="154" mass="16853">MSGNVQQLPAPLDDLNKVPKFTASQLVRALLLVQAEDCQINADDFDPRVFLCVACMNKAISGQRCMSFAWPDPEASEEERLIANLRRIMFPHRPDPPPAATTSTAPARESNSEFATIAAAQDKQVTILAVYDDSSDEAIDYSSPRDEGEEVVLG</sequence>
<dbReference type="InParanoid" id="A0A5C3NZX1"/>
<name>A0A5C3NZX1_9APHY</name>